<proteinExistence type="predicted"/>
<evidence type="ECO:0000313" key="2">
    <source>
        <dbReference type="Proteomes" id="UP000054805"/>
    </source>
</evidence>
<reference evidence="1 2" key="1">
    <citation type="submission" date="2015-01" db="EMBL/GenBank/DDBJ databases">
        <title>Evolution of Trichinella species and genotypes.</title>
        <authorList>
            <person name="Korhonen P.K."/>
            <person name="Edoardo P."/>
            <person name="Giuseppe L.R."/>
            <person name="Gasser R.B."/>
        </authorList>
    </citation>
    <scope>NUCLEOTIDE SEQUENCE [LARGE SCALE GENOMIC DNA]</scope>
    <source>
        <strain evidence="1">ISS588</strain>
    </source>
</reference>
<gene>
    <name evidence="1" type="ORF">T4B_11074</name>
</gene>
<dbReference type="Proteomes" id="UP000054805">
    <property type="component" value="Unassembled WGS sequence"/>
</dbReference>
<dbReference type="AlphaFoldDB" id="A0A0V1JA22"/>
<comment type="caution">
    <text evidence="1">The sequence shown here is derived from an EMBL/GenBank/DDBJ whole genome shotgun (WGS) entry which is preliminary data.</text>
</comment>
<organism evidence="1 2">
    <name type="scientific">Trichinella pseudospiralis</name>
    <name type="common">Parasitic roundworm</name>
    <dbReference type="NCBI Taxonomy" id="6337"/>
    <lineage>
        <taxon>Eukaryota</taxon>
        <taxon>Metazoa</taxon>
        <taxon>Ecdysozoa</taxon>
        <taxon>Nematoda</taxon>
        <taxon>Enoplea</taxon>
        <taxon>Dorylaimia</taxon>
        <taxon>Trichinellida</taxon>
        <taxon>Trichinellidae</taxon>
        <taxon>Trichinella</taxon>
    </lineage>
</organism>
<accession>A0A0V1JA22</accession>
<keyword evidence="2" id="KW-1185">Reference proteome</keyword>
<protein>
    <submittedName>
        <fullName evidence="1">Uncharacterized protein</fullName>
    </submittedName>
</protein>
<sequence>MPDIDAVSLSSVDTLQKQSICFRGVISGRHALRRYGARLFDAADGHCPFVLEANFGAHIDCKKTTTEHTRATHKLGLKELAESLSICLFNVQASKQAAVVVFQCRRRRRCCLCVSALALDHESVRPAICFVCLRGIDPLESRFSSLLLVSVVVGSIDDVQLLRKSLAENHRQAPAEC</sequence>
<dbReference type="EMBL" id="JYDS01000021">
    <property type="protein sequence ID" value="KRZ31808.1"/>
    <property type="molecule type" value="Genomic_DNA"/>
</dbReference>
<evidence type="ECO:0000313" key="1">
    <source>
        <dbReference type="EMBL" id="KRZ31808.1"/>
    </source>
</evidence>
<name>A0A0V1JA22_TRIPS</name>